<protein>
    <submittedName>
        <fullName evidence="5">Helix-turn-helix transcriptional regulator</fullName>
    </submittedName>
</protein>
<dbReference type="InterPro" id="IPR002577">
    <property type="entry name" value="HTH_HxlR"/>
</dbReference>
<accession>A0ABT2GTQ6</accession>
<dbReference type="Proteomes" id="UP001165584">
    <property type="component" value="Unassembled WGS sequence"/>
</dbReference>
<dbReference type="Pfam" id="PF01638">
    <property type="entry name" value="HxlR"/>
    <property type="match status" value="1"/>
</dbReference>
<dbReference type="PANTHER" id="PTHR33204:SF39">
    <property type="entry name" value="TRANSCRIPTIONAL REGULATORY PROTEIN"/>
    <property type="match status" value="1"/>
</dbReference>
<keyword evidence="2" id="KW-0238">DNA-binding</keyword>
<reference evidence="5" key="1">
    <citation type="submission" date="2022-08" db="EMBL/GenBank/DDBJ databases">
        <authorList>
            <person name="Deng Y."/>
            <person name="Han X.-F."/>
            <person name="Zhang Y.-Q."/>
        </authorList>
    </citation>
    <scope>NUCLEOTIDE SEQUENCE</scope>
    <source>
        <strain evidence="5">CPCC 205763</strain>
    </source>
</reference>
<evidence type="ECO:0000256" key="2">
    <source>
        <dbReference type="ARBA" id="ARBA00023125"/>
    </source>
</evidence>
<keyword evidence="6" id="KW-1185">Reference proteome</keyword>
<dbReference type="RefSeq" id="WP_259509096.1">
    <property type="nucleotide sequence ID" value="NZ_JANLCM010000002.1"/>
</dbReference>
<dbReference type="SUPFAM" id="SSF46785">
    <property type="entry name" value="Winged helix' DNA-binding domain"/>
    <property type="match status" value="1"/>
</dbReference>
<gene>
    <name evidence="5" type="ORF">N1027_15845</name>
</gene>
<name>A0ABT2GTQ6_9MICO</name>
<dbReference type="Gene3D" id="1.10.10.10">
    <property type="entry name" value="Winged helix-like DNA-binding domain superfamily/Winged helix DNA-binding domain"/>
    <property type="match status" value="1"/>
</dbReference>
<dbReference type="InterPro" id="IPR036388">
    <property type="entry name" value="WH-like_DNA-bd_sf"/>
</dbReference>
<sequence>MTDTVLPYTQSNTAELLEACDEGPASGEFVRDLVSKVGDKWSILTLSTLARGSLRFTELQHAIPGISHRMLSVTLQSLVRDGLVERESFGEVPPRVEYSLAPLGETLLGPIRALVVWANEHSADVESTRSSDANRTA</sequence>
<evidence type="ECO:0000313" key="6">
    <source>
        <dbReference type="Proteomes" id="UP001165584"/>
    </source>
</evidence>
<organism evidence="5 6">
    <name type="scientific">Herbiconiux aconitum</name>
    <dbReference type="NCBI Taxonomy" id="2970913"/>
    <lineage>
        <taxon>Bacteria</taxon>
        <taxon>Bacillati</taxon>
        <taxon>Actinomycetota</taxon>
        <taxon>Actinomycetes</taxon>
        <taxon>Micrococcales</taxon>
        <taxon>Microbacteriaceae</taxon>
        <taxon>Herbiconiux</taxon>
    </lineage>
</organism>
<evidence type="ECO:0000259" key="4">
    <source>
        <dbReference type="PROSITE" id="PS51118"/>
    </source>
</evidence>
<evidence type="ECO:0000313" key="5">
    <source>
        <dbReference type="EMBL" id="MCS5719606.1"/>
    </source>
</evidence>
<comment type="caution">
    <text evidence="5">The sequence shown here is derived from an EMBL/GenBank/DDBJ whole genome shotgun (WGS) entry which is preliminary data.</text>
</comment>
<keyword evidence="1" id="KW-0805">Transcription regulation</keyword>
<keyword evidence="3" id="KW-0804">Transcription</keyword>
<evidence type="ECO:0000256" key="1">
    <source>
        <dbReference type="ARBA" id="ARBA00023015"/>
    </source>
</evidence>
<dbReference type="PROSITE" id="PS51118">
    <property type="entry name" value="HTH_HXLR"/>
    <property type="match status" value="1"/>
</dbReference>
<dbReference type="EMBL" id="JANLCM010000002">
    <property type="protein sequence ID" value="MCS5719606.1"/>
    <property type="molecule type" value="Genomic_DNA"/>
</dbReference>
<dbReference type="PANTHER" id="PTHR33204">
    <property type="entry name" value="TRANSCRIPTIONAL REGULATOR, MARR FAMILY"/>
    <property type="match status" value="1"/>
</dbReference>
<proteinExistence type="predicted"/>
<dbReference type="InterPro" id="IPR036390">
    <property type="entry name" value="WH_DNA-bd_sf"/>
</dbReference>
<evidence type="ECO:0000256" key="3">
    <source>
        <dbReference type="ARBA" id="ARBA00023163"/>
    </source>
</evidence>
<feature type="domain" description="HTH hxlR-type" evidence="4">
    <location>
        <begin position="20"/>
        <end position="126"/>
    </location>
</feature>